<dbReference type="AlphaFoldDB" id="A0A9X2KU00"/>
<proteinExistence type="predicted"/>
<evidence type="ECO:0000313" key="4">
    <source>
        <dbReference type="EMBL" id="MCP8899834.1"/>
    </source>
</evidence>
<evidence type="ECO:0000256" key="2">
    <source>
        <dbReference type="SAM" id="SignalP"/>
    </source>
</evidence>
<feature type="signal peptide" evidence="2">
    <location>
        <begin position="1"/>
        <end position="18"/>
    </location>
</feature>
<sequence>MRFLTALSIMTLALTAQAEVYKSVDKYGNVTYTDDPSSVEKYGDKAEKVEVRPTNVLPAGDPIKLQAPREERSQSEDEGPQYNVRIVSPTNEHTVTPGQRDLIIAVATEQPLGGGAKFAYFMDGELLGTTTDNNYSIREIFRGEHQIRVEVHNAQGETLSSSESVTVYVHRASRLSP</sequence>
<feature type="region of interest" description="Disordered" evidence="1">
    <location>
        <begin position="57"/>
        <end position="81"/>
    </location>
</feature>
<dbReference type="RefSeq" id="WP_253968132.1">
    <property type="nucleotide sequence ID" value="NZ_JAMFTH010000003.1"/>
</dbReference>
<dbReference type="Proteomes" id="UP001139319">
    <property type="component" value="Unassembled WGS sequence"/>
</dbReference>
<dbReference type="Gene3D" id="2.60.40.10">
    <property type="entry name" value="Immunoglobulins"/>
    <property type="match status" value="1"/>
</dbReference>
<keyword evidence="2" id="KW-0732">Signal</keyword>
<evidence type="ECO:0000259" key="3">
    <source>
        <dbReference type="Pfam" id="PF13511"/>
    </source>
</evidence>
<reference evidence="4" key="1">
    <citation type="submission" date="2022-05" db="EMBL/GenBank/DDBJ databases">
        <authorList>
            <person name="Sun H.-N."/>
        </authorList>
    </citation>
    <scope>NUCLEOTIDE SEQUENCE</scope>
    <source>
        <strain evidence="4">HB14</strain>
    </source>
</reference>
<dbReference type="Pfam" id="PF13511">
    <property type="entry name" value="DUF4124"/>
    <property type="match status" value="1"/>
</dbReference>
<gene>
    <name evidence="4" type="ORF">M6D89_11045</name>
</gene>
<comment type="caution">
    <text evidence="4">The sequence shown here is derived from an EMBL/GenBank/DDBJ whole genome shotgun (WGS) entry which is preliminary data.</text>
</comment>
<dbReference type="InterPro" id="IPR013783">
    <property type="entry name" value="Ig-like_fold"/>
</dbReference>
<feature type="chain" id="PRO_5040997996" evidence="2">
    <location>
        <begin position="19"/>
        <end position="177"/>
    </location>
</feature>
<feature type="domain" description="DUF4124" evidence="3">
    <location>
        <begin position="12"/>
        <end position="60"/>
    </location>
</feature>
<reference evidence="4" key="2">
    <citation type="submission" date="2023-01" db="EMBL/GenBank/DDBJ databases">
        <title>Gilvimarinus xylanilyticus HB14 isolated from Caulerpa lentillifera aquaculture base in Hainan, China.</title>
        <authorList>
            <person name="Zhang Y.-J."/>
        </authorList>
    </citation>
    <scope>NUCLEOTIDE SEQUENCE</scope>
    <source>
        <strain evidence="4">HB14</strain>
    </source>
</reference>
<evidence type="ECO:0000256" key="1">
    <source>
        <dbReference type="SAM" id="MobiDB-lite"/>
    </source>
</evidence>
<name>A0A9X2KU00_9GAMM</name>
<accession>A0A9X2KU00</accession>
<protein>
    <submittedName>
        <fullName evidence="4">DUF4124 domain-containing protein</fullName>
    </submittedName>
</protein>
<keyword evidence="5" id="KW-1185">Reference proteome</keyword>
<dbReference type="InterPro" id="IPR025392">
    <property type="entry name" value="DUF4124"/>
</dbReference>
<dbReference type="EMBL" id="JAMFTH010000003">
    <property type="protein sequence ID" value="MCP8899834.1"/>
    <property type="molecule type" value="Genomic_DNA"/>
</dbReference>
<evidence type="ECO:0000313" key="5">
    <source>
        <dbReference type="Proteomes" id="UP001139319"/>
    </source>
</evidence>
<organism evidence="4 5">
    <name type="scientific">Gilvimarinus xylanilyticus</name>
    <dbReference type="NCBI Taxonomy" id="2944139"/>
    <lineage>
        <taxon>Bacteria</taxon>
        <taxon>Pseudomonadati</taxon>
        <taxon>Pseudomonadota</taxon>
        <taxon>Gammaproteobacteria</taxon>
        <taxon>Cellvibrionales</taxon>
        <taxon>Cellvibrionaceae</taxon>
        <taxon>Gilvimarinus</taxon>
    </lineage>
</organism>
<dbReference type="Pfam" id="PF17957">
    <property type="entry name" value="Big_7"/>
    <property type="match status" value="1"/>
</dbReference>